<comment type="caution">
    <text evidence="2">The sequence shown here is derived from an EMBL/GenBank/DDBJ whole genome shotgun (WGS) entry which is preliminary data.</text>
</comment>
<sequence length="202" mass="22974">MSTITRFKHLTRIIPPSLRNPYPQTRFLCQTLPAKLFLSPEAPHSFPQPSQPDPIHQKPETPLQKAQLAIDEHLFSKNYIDRSAPDQYPSTATLFLMKRDKQLQSLIAEYERLLAEQDATSAVAPNAELVRKWQSEEQDGAEGEVEQVERTRVVGEGQGRRVVLMNAVVPPEKEGAQISARDVKARLRTESKFQMVMKRIFG</sequence>
<dbReference type="Proteomes" id="UP001212841">
    <property type="component" value="Unassembled WGS sequence"/>
</dbReference>
<accession>A0AAD5X0Y3</accession>
<name>A0AAD5X0Y3_9FUNG</name>
<evidence type="ECO:0000313" key="2">
    <source>
        <dbReference type="EMBL" id="KAJ3039350.1"/>
    </source>
</evidence>
<keyword evidence="3" id="KW-1185">Reference proteome</keyword>
<dbReference type="AlphaFoldDB" id="A0AAD5X0Y3"/>
<organism evidence="2 3">
    <name type="scientific">Rhizophlyctis rosea</name>
    <dbReference type="NCBI Taxonomy" id="64517"/>
    <lineage>
        <taxon>Eukaryota</taxon>
        <taxon>Fungi</taxon>
        <taxon>Fungi incertae sedis</taxon>
        <taxon>Chytridiomycota</taxon>
        <taxon>Chytridiomycota incertae sedis</taxon>
        <taxon>Chytridiomycetes</taxon>
        <taxon>Rhizophlyctidales</taxon>
        <taxon>Rhizophlyctidaceae</taxon>
        <taxon>Rhizophlyctis</taxon>
    </lineage>
</organism>
<evidence type="ECO:0000313" key="3">
    <source>
        <dbReference type="Proteomes" id="UP001212841"/>
    </source>
</evidence>
<gene>
    <name evidence="2" type="ORF">HK097_002866</name>
</gene>
<dbReference type="EMBL" id="JADGJD010001645">
    <property type="protein sequence ID" value="KAJ3039350.1"/>
    <property type="molecule type" value="Genomic_DNA"/>
</dbReference>
<proteinExistence type="predicted"/>
<evidence type="ECO:0000256" key="1">
    <source>
        <dbReference type="SAM" id="MobiDB-lite"/>
    </source>
</evidence>
<protein>
    <submittedName>
        <fullName evidence="2">Uncharacterized protein</fullName>
    </submittedName>
</protein>
<feature type="region of interest" description="Disordered" evidence="1">
    <location>
        <begin position="40"/>
        <end position="63"/>
    </location>
</feature>
<reference evidence="2" key="1">
    <citation type="submission" date="2020-05" db="EMBL/GenBank/DDBJ databases">
        <title>Phylogenomic resolution of chytrid fungi.</title>
        <authorList>
            <person name="Stajich J.E."/>
            <person name="Amses K."/>
            <person name="Simmons R."/>
            <person name="Seto K."/>
            <person name="Myers J."/>
            <person name="Bonds A."/>
            <person name="Quandt C.A."/>
            <person name="Barry K."/>
            <person name="Liu P."/>
            <person name="Grigoriev I."/>
            <person name="Longcore J.E."/>
            <person name="James T.Y."/>
        </authorList>
    </citation>
    <scope>NUCLEOTIDE SEQUENCE</scope>
    <source>
        <strain evidence="2">JEL0318</strain>
    </source>
</reference>